<reference evidence="2" key="2">
    <citation type="journal article" date="2015" name="Fish Shellfish Immunol.">
        <title>Early steps in the European eel (Anguilla anguilla)-Vibrio vulnificus interaction in the gills: Role of the RtxA13 toxin.</title>
        <authorList>
            <person name="Callol A."/>
            <person name="Pajuelo D."/>
            <person name="Ebbesson L."/>
            <person name="Teles M."/>
            <person name="MacKenzie S."/>
            <person name="Amaro C."/>
        </authorList>
    </citation>
    <scope>NUCLEOTIDE SEQUENCE</scope>
</reference>
<protein>
    <submittedName>
        <fullName evidence="2">Uncharacterized protein</fullName>
    </submittedName>
</protein>
<reference evidence="2" key="1">
    <citation type="submission" date="2014-11" db="EMBL/GenBank/DDBJ databases">
        <authorList>
            <person name="Amaro Gonzalez C."/>
        </authorList>
    </citation>
    <scope>NUCLEOTIDE SEQUENCE</scope>
</reference>
<keyword evidence="1" id="KW-0472">Membrane</keyword>
<feature type="transmembrane region" description="Helical" evidence="1">
    <location>
        <begin position="6"/>
        <end position="28"/>
    </location>
</feature>
<evidence type="ECO:0000256" key="1">
    <source>
        <dbReference type="SAM" id="Phobius"/>
    </source>
</evidence>
<organism evidence="2">
    <name type="scientific">Anguilla anguilla</name>
    <name type="common">European freshwater eel</name>
    <name type="synonym">Muraena anguilla</name>
    <dbReference type="NCBI Taxonomy" id="7936"/>
    <lineage>
        <taxon>Eukaryota</taxon>
        <taxon>Metazoa</taxon>
        <taxon>Chordata</taxon>
        <taxon>Craniata</taxon>
        <taxon>Vertebrata</taxon>
        <taxon>Euteleostomi</taxon>
        <taxon>Actinopterygii</taxon>
        <taxon>Neopterygii</taxon>
        <taxon>Teleostei</taxon>
        <taxon>Anguilliformes</taxon>
        <taxon>Anguillidae</taxon>
        <taxon>Anguilla</taxon>
    </lineage>
</organism>
<dbReference type="EMBL" id="GBXM01017640">
    <property type="protein sequence ID" value="JAH90937.1"/>
    <property type="molecule type" value="Transcribed_RNA"/>
</dbReference>
<name>A0A0E9WKR2_ANGAN</name>
<keyword evidence="1" id="KW-0812">Transmembrane</keyword>
<dbReference type="AlphaFoldDB" id="A0A0E9WKR2"/>
<sequence>MYNMSHFTFVVLFYIPASWKLWSLYNCFEADR</sequence>
<evidence type="ECO:0000313" key="2">
    <source>
        <dbReference type="EMBL" id="JAH90937.1"/>
    </source>
</evidence>
<accession>A0A0E9WKR2</accession>
<proteinExistence type="predicted"/>
<keyword evidence="1" id="KW-1133">Transmembrane helix</keyword>